<dbReference type="InterPro" id="IPR014716">
    <property type="entry name" value="Fibrinogen_a/b/g_C_1"/>
</dbReference>
<dbReference type="STRING" id="188477.A0A3S1BE41"/>
<organism evidence="2 3">
    <name type="scientific">Elysia chlorotica</name>
    <name type="common">Eastern emerald elysia</name>
    <name type="synonym">Sea slug</name>
    <dbReference type="NCBI Taxonomy" id="188477"/>
    <lineage>
        <taxon>Eukaryota</taxon>
        <taxon>Metazoa</taxon>
        <taxon>Spiralia</taxon>
        <taxon>Lophotrochozoa</taxon>
        <taxon>Mollusca</taxon>
        <taxon>Gastropoda</taxon>
        <taxon>Heterobranchia</taxon>
        <taxon>Euthyneura</taxon>
        <taxon>Panpulmonata</taxon>
        <taxon>Sacoglossa</taxon>
        <taxon>Placobranchoidea</taxon>
        <taxon>Plakobranchidae</taxon>
        <taxon>Elysia</taxon>
    </lineage>
</organism>
<proteinExistence type="predicted"/>
<dbReference type="InterPro" id="IPR036056">
    <property type="entry name" value="Fibrinogen-like_C"/>
</dbReference>
<dbReference type="InterPro" id="IPR050373">
    <property type="entry name" value="Fibrinogen_C-term_domain"/>
</dbReference>
<keyword evidence="3" id="KW-1185">Reference proteome</keyword>
<dbReference type="SUPFAM" id="SSF56496">
    <property type="entry name" value="Fibrinogen C-terminal domain-like"/>
    <property type="match status" value="1"/>
</dbReference>
<sequence length="166" mass="19221">YKNHSNSYRSVFFFYQRRTSGEVSFDRRWNDYVNGFGNTNNGYWLGLRHTRSLIERVKLHLGLRHTSMLLFISALDYNRAKSSESGLSIELHNLMRFTTVDRDNDACLLCNCAFPGRGGWWHYSCATANLNGLWGIPLFNLGPSWIFNAGVNRPLKSTAMMIRFRP</sequence>
<dbReference type="Proteomes" id="UP000271974">
    <property type="component" value="Unassembled WGS sequence"/>
</dbReference>
<reference evidence="2 3" key="1">
    <citation type="submission" date="2019-01" db="EMBL/GenBank/DDBJ databases">
        <title>A draft genome assembly of the solar-powered sea slug Elysia chlorotica.</title>
        <authorList>
            <person name="Cai H."/>
            <person name="Li Q."/>
            <person name="Fang X."/>
            <person name="Li J."/>
            <person name="Curtis N.E."/>
            <person name="Altenburger A."/>
            <person name="Shibata T."/>
            <person name="Feng M."/>
            <person name="Maeda T."/>
            <person name="Schwartz J.A."/>
            <person name="Shigenobu S."/>
            <person name="Lundholm N."/>
            <person name="Nishiyama T."/>
            <person name="Yang H."/>
            <person name="Hasebe M."/>
            <person name="Li S."/>
            <person name="Pierce S.K."/>
            <person name="Wang J."/>
        </authorList>
    </citation>
    <scope>NUCLEOTIDE SEQUENCE [LARGE SCALE GENOMIC DNA]</scope>
    <source>
        <strain evidence="2">EC2010</strain>
        <tissue evidence="2">Whole organism of an adult</tissue>
    </source>
</reference>
<dbReference type="OrthoDB" id="6081480at2759"/>
<dbReference type="InterPro" id="IPR002181">
    <property type="entry name" value="Fibrinogen_a/b/g_C_dom"/>
</dbReference>
<dbReference type="EMBL" id="RQTK01000145">
    <property type="protein sequence ID" value="RUS86246.1"/>
    <property type="molecule type" value="Genomic_DNA"/>
</dbReference>
<dbReference type="PANTHER" id="PTHR19143">
    <property type="entry name" value="FIBRINOGEN/TENASCIN/ANGIOPOEITIN"/>
    <property type="match status" value="1"/>
</dbReference>
<comment type="caution">
    <text evidence="2">The sequence shown here is derived from an EMBL/GenBank/DDBJ whole genome shotgun (WGS) entry which is preliminary data.</text>
</comment>
<feature type="domain" description="Fibrinogen C-terminal" evidence="1">
    <location>
        <begin position="1"/>
        <end position="166"/>
    </location>
</feature>
<evidence type="ECO:0000259" key="1">
    <source>
        <dbReference type="PROSITE" id="PS51406"/>
    </source>
</evidence>
<dbReference type="PROSITE" id="PS51406">
    <property type="entry name" value="FIBRINOGEN_C_2"/>
    <property type="match status" value="1"/>
</dbReference>
<evidence type="ECO:0000313" key="2">
    <source>
        <dbReference type="EMBL" id="RUS86246.1"/>
    </source>
</evidence>
<feature type="non-terminal residue" evidence="2">
    <location>
        <position position="1"/>
    </location>
</feature>
<dbReference type="Pfam" id="PF00147">
    <property type="entry name" value="Fibrinogen_C"/>
    <property type="match status" value="2"/>
</dbReference>
<evidence type="ECO:0000313" key="3">
    <source>
        <dbReference type="Proteomes" id="UP000271974"/>
    </source>
</evidence>
<dbReference type="AlphaFoldDB" id="A0A3S1BE41"/>
<protein>
    <recommendedName>
        <fullName evidence="1">Fibrinogen C-terminal domain-containing protein</fullName>
    </recommendedName>
</protein>
<accession>A0A3S1BE41</accession>
<dbReference type="GO" id="GO:0005615">
    <property type="term" value="C:extracellular space"/>
    <property type="evidence" value="ECO:0007669"/>
    <property type="project" value="TreeGrafter"/>
</dbReference>
<dbReference type="SMART" id="SM00186">
    <property type="entry name" value="FBG"/>
    <property type="match status" value="1"/>
</dbReference>
<gene>
    <name evidence="2" type="ORF">EGW08_005988</name>
</gene>
<dbReference type="Gene3D" id="3.90.215.10">
    <property type="entry name" value="Gamma Fibrinogen, chain A, domain 1"/>
    <property type="match status" value="2"/>
</dbReference>
<name>A0A3S1BE41_ELYCH</name>